<evidence type="ECO:0000313" key="9">
    <source>
        <dbReference type="Proteomes" id="UP000700596"/>
    </source>
</evidence>
<evidence type="ECO:0000313" key="8">
    <source>
        <dbReference type="EMBL" id="KAH7139060.1"/>
    </source>
</evidence>
<proteinExistence type="inferred from homology"/>
<name>A0A9P9EJM6_9PLEO</name>
<comment type="subcellular location">
    <subcellularLocation>
        <location evidence="1">Membrane</location>
        <topology evidence="1">Multi-pass membrane protein</topology>
    </subcellularLocation>
</comment>
<dbReference type="PANTHER" id="PTHR33048">
    <property type="entry name" value="PTH11-LIKE INTEGRAL MEMBRANE PROTEIN (AFU_ORTHOLOGUE AFUA_5G11245)"/>
    <property type="match status" value="1"/>
</dbReference>
<dbReference type="EMBL" id="JAGMWT010000001">
    <property type="protein sequence ID" value="KAH7139060.1"/>
    <property type="molecule type" value="Genomic_DNA"/>
</dbReference>
<evidence type="ECO:0000256" key="5">
    <source>
        <dbReference type="ARBA" id="ARBA00038359"/>
    </source>
</evidence>
<dbReference type="OrthoDB" id="3934549at2759"/>
<gene>
    <name evidence="8" type="ORF">B0J11DRAFT_34205</name>
</gene>
<keyword evidence="4 6" id="KW-0472">Membrane</keyword>
<keyword evidence="9" id="KW-1185">Reference proteome</keyword>
<dbReference type="InterPro" id="IPR049326">
    <property type="entry name" value="Rhodopsin_dom_fungi"/>
</dbReference>
<feature type="transmembrane region" description="Helical" evidence="6">
    <location>
        <begin position="42"/>
        <end position="65"/>
    </location>
</feature>
<evidence type="ECO:0000256" key="2">
    <source>
        <dbReference type="ARBA" id="ARBA00022692"/>
    </source>
</evidence>
<evidence type="ECO:0000256" key="1">
    <source>
        <dbReference type="ARBA" id="ARBA00004141"/>
    </source>
</evidence>
<dbReference type="InterPro" id="IPR052337">
    <property type="entry name" value="SAT4-like"/>
</dbReference>
<dbReference type="PANTHER" id="PTHR33048:SF42">
    <property type="entry name" value="INTEGRAL MEMBRANE PROTEIN"/>
    <property type="match status" value="1"/>
</dbReference>
<accession>A0A9P9EJM6</accession>
<dbReference type="Pfam" id="PF20684">
    <property type="entry name" value="Fung_rhodopsin"/>
    <property type="match status" value="1"/>
</dbReference>
<keyword evidence="3 6" id="KW-1133">Transmembrane helix</keyword>
<feature type="transmembrane region" description="Helical" evidence="6">
    <location>
        <begin position="12"/>
        <end position="30"/>
    </location>
</feature>
<evidence type="ECO:0000259" key="7">
    <source>
        <dbReference type="Pfam" id="PF20684"/>
    </source>
</evidence>
<keyword evidence="2 6" id="KW-0812">Transmembrane</keyword>
<feature type="transmembrane region" description="Helical" evidence="6">
    <location>
        <begin position="240"/>
        <end position="264"/>
    </location>
</feature>
<feature type="transmembrane region" description="Helical" evidence="6">
    <location>
        <begin position="169"/>
        <end position="189"/>
    </location>
</feature>
<protein>
    <recommendedName>
        <fullName evidence="7">Rhodopsin domain-containing protein</fullName>
    </recommendedName>
</protein>
<comment type="caution">
    <text evidence="8">The sequence shown here is derived from an EMBL/GenBank/DDBJ whole genome shotgun (WGS) entry which is preliminary data.</text>
</comment>
<dbReference type="GO" id="GO:0016020">
    <property type="term" value="C:membrane"/>
    <property type="evidence" value="ECO:0007669"/>
    <property type="project" value="UniProtKB-SubCell"/>
</dbReference>
<feature type="domain" description="Rhodopsin" evidence="7">
    <location>
        <begin position="26"/>
        <end position="265"/>
    </location>
</feature>
<feature type="transmembrane region" description="Helical" evidence="6">
    <location>
        <begin position="119"/>
        <end position="141"/>
    </location>
</feature>
<organism evidence="8 9">
    <name type="scientific">Dendryphion nanum</name>
    <dbReference type="NCBI Taxonomy" id="256645"/>
    <lineage>
        <taxon>Eukaryota</taxon>
        <taxon>Fungi</taxon>
        <taxon>Dikarya</taxon>
        <taxon>Ascomycota</taxon>
        <taxon>Pezizomycotina</taxon>
        <taxon>Dothideomycetes</taxon>
        <taxon>Pleosporomycetidae</taxon>
        <taxon>Pleosporales</taxon>
        <taxon>Torulaceae</taxon>
        <taxon>Dendryphion</taxon>
    </lineage>
</organism>
<feature type="transmembrane region" description="Helical" evidence="6">
    <location>
        <begin position="85"/>
        <end position="112"/>
    </location>
</feature>
<sequence length="347" mass="38925">MVESNGPTTVAALWAMTGITLLFIVLRLYCKGVYTRQLRVDDAILLLAWTLTLIYSALVTVAVKYGLGKHTKDIDRNNFVSMYKFMFMSELFTLVAIPLSKTSFALTLLRLVTQTWHKVFIWFILITMNIAMWLCAILLFVQCKPIAKNWDRKMEGSCWDGAVQDRYSIFAGSYSAFLDFVLAMFPWLIIRKLQINSNEKIGIIVCMSLGCLAGITAVVKTSFLPGTGNFTDMPFQITDLLIWSNAESAVTILAASIPFFRVLIRNRVSNRSTPAYRQSYRLGSFGKDVSVGRTSRLKGSRSIDITSNDNMSEQSILNDLPIQGTTGIGVIMKKEEIKVEYSSSQSV</sequence>
<evidence type="ECO:0000256" key="4">
    <source>
        <dbReference type="ARBA" id="ARBA00023136"/>
    </source>
</evidence>
<dbReference type="Proteomes" id="UP000700596">
    <property type="component" value="Unassembled WGS sequence"/>
</dbReference>
<feature type="transmembrane region" description="Helical" evidence="6">
    <location>
        <begin position="201"/>
        <end position="220"/>
    </location>
</feature>
<evidence type="ECO:0000256" key="6">
    <source>
        <dbReference type="SAM" id="Phobius"/>
    </source>
</evidence>
<evidence type="ECO:0000256" key="3">
    <source>
        <dbReference type="ARBA" id="ARBA00022989"/>
    </source>
</evidence>
<comment type="similarity">
    <text evidence="5">Belongs to the SAT4 family.</text>
</comment>
<dbReference type="AlphaFoldDB" id="A0A9P9EJM6"/>
<reference evidence="8" key="1">
    <citation type="journal article" date="2021" name="Nat. Commun.">
        <title>Genetic determinants of endophytism in the Arabidopsis root mycobiome.</title>
        <authorList>
            <person name="Mesny F."/>
            <person name="Miyauchi S."/>
            <person name="Thiergart T."/>
            <person name="Pickel B."/>
            <person name="Atanasova L."/>
            <person name="Karlsson M."/>
            <person name="Huettel B."/>
            <person name="Barry K.W."/>
            <person name="Haridas S."/>
            <person name="Chen C."/>
            <person name="Bauer D."/>
            <person name="Andreopoulos W."/>
            <person name="Pangilinan J."/>
            <person name="LaButti K."/>
            <person name="Riley R."/>
            <person name="Lipzen A."/>
            <person name="Clum A."/>
            <person name="Drula E."/>
            <person name="Henrissat B."/>
            <person name="Kohler A."/>
            <person name="Grigoriev I.V."/>
            <person name="Martin F.M."/>
            <person name="Hacquard S."/>
        </authorList>
    </citation>
    <scope>NUCLEOTIDE SEQUENCE</scope>
    <source>
        <strain evidence="8">MPI-CAGE-CH-0243</strain>
    </source>
</reference>